<reference evidence="3" key="1">
    <citation type="submission" date="2012-08" db="EMBL/GenBank/DDBJ databases">
        <title>Comparative genomics of metastatic and non-metastatic Leishmania guyanensis provides insights into polygenic factors involved in Leishmania RNA virus infection.</title>
        <authorList>
            <person name="Smith D."/>
            <person name="Hertz-Fowler C."/>
            <person name="Martin R."/>
            <person name="Dickens N."/>
            <person name="Fasel N."/>
            <person name="Falquet L."/>
            <person name="Beverley S."/>
            <person name="Zangger H."/>
            <person name="Calderon-Copete S."/>
            <person name="Mottram J."/>
            <person name="Xenarios I."/>
        </authorList>
    </citation>
    <scope>NUCLEOTIDE SEQUENCE</scope>
    <source>
        <strain evidence="3">MHOM/BR/75/M4147/SSU:IR2SAT-LUC</strain>
    </source>
</reference>
<dbReference type="SUPFAM" id="SSF52540">
    <property type="entry name" value="P-loop containing nucleoside triphosphate hydrolases"/>
    <property type="match status" value="1"/>
</dbReference>
<dbReference type="GO" id="GO:0003924">
    <property type="term" value="F:GTPase activity"/>
    <property type="evidence" value="ECO:0007669"/>
    <property type="project" value="InterPro"/>
</dbReference>
<sequence>MNYVARPRIHQQILVEEIVKGNRRALAKAITLAESSNPADSIRLSNLLRDIHHTTAVRTVPRLALSGSPGAGKSRLLDTLGYYLCEKKKMRVGVLAVDPSSTITHGSILGDKTRMEKLSIHPNSYIRPSPSGGHLGGVTSRAWEVLEIFEAANFDVVFVETVGVGQSETQCKDLTDMMILLVPPASGDELQGIKKGIVEVADMVVVTKNDGSRKLLAQQTISAYTRAVMYTEAKQGFEKPVLAVSAEERTNVPELWEAMMKMWKTRVESGQIAHLRRAQSMKHFYNYFEMQLLTKARRMANVEMQNLAHRVWEHQMTPREAGDIMVLRTLREHLAAETAVGAGGGGGGCDPREVVGGEKRGGEDWLAQRKTDHDGGQGETL</sequence>
<evidence type="ECO:0000256" key="2">
    <source>
        <dbReference type="SAM" id="MobiDB-lite"/>
    </source>
</evidence>
<dbReference type="NCBIfam" id="TIGR00750">
    <property type="entry name" value="lao"/>
    <property type="match status" value="1"/>
</dbReference>
<dbReference type="Gene3D" id="1.20.5.170">
    <property type="match status" value="1"/>
</dbReference>
<comment type="similarity">
    <text evidence="1">Belongs to the SIMIBI class G3E GTPase family. ArgK/MeaB subfamily.</text>
</comment>
<dbReference type="InterPro" id="IPR005129">
    <property type="entry name" value="GTPase_ArgK"/>
</dbReference>
<dbReference type="Gene3D" id="3.40.50.300">
    <property type="entry name" value="P-loop containing nucleotide triphosphate hydrolases"/>
    <property type="match status" value="1"/>
</dbReference>
<gene>
    <name evidence="3" type="primary">LgM4147LRVhigh.03.00091.00010</name>
    <name evidence="3" type="ORF">BN36_0302080</name>
</gene>
<feature type="region of interest" description="Disordered" evidence="2">
    <location>
        <begin position="354"/>
        <end position="381"/>
    </location>
</feature>
<accession>A0A1E1INI6</accession>
<dbReference type="GO" id="GO:0016301">
    <property type="term" value="F:kinase activity"/>
    <property type="evidence" value="ECO:0007669"/>
    <property type="project" value="UniProtKB-KW"/>
</dbReference>
<evidence type="ECO:0000256" key="1">
    <source>
        <dbReference type="ARBA" id="ARBA00009625"/>
    </source>
</evidence>
<dbReference type="NCBIfam" id="NF006958">
    <property type="entry name" value="PRK09435.1"/>
    <property type="match status" value="1"/>
</dbReference>
<dbReference type="EMBL" id="CALQ01000081">
    <property type="protein sequence ID" value="CCM12689.1"/>
    <property type="molecule type" value="Genomic_DNA"/>
</dbReference>
<dbReference type="GO" id="GO:0005525">
    <property type="term" value="F:GTP binding"/>
    <property type="evidence" value="ECO:0007669"/>
    <property type="project" value="InterPro"/>
</dbReference>
<keyword evidence="3" id="KW-0418">Kinase</keyword>
<keyword evidence="3" id="KW-0808">Transferase</keyword>
<dbReference type="Pfam" id="PF03308">
    <property type="entry name" value="MeaB"/>
    <property type="match status" value="1"/>
</dbReference>
<protein>
    <submittedName>
        <fullName evidence="3">Putative kinase-like protein</fullName>
    </submittedName>
</protein>
<organism evidence="3">
    <name type="scientific">Leishmania guyanensis</name>
    <dbReference type="NCBI Taxonomy" id="5670"/>
    <lineage>
        <taxon>Eukaryota</taxon>
        <taxon>Discoba</taxon>
        <taxon>Euglenozoa</taxon>
        <taxon>Kinetoplastea</taxon>
        <taxon>Metakinetoplastina</taxon>
        <taxon>Trypanosomatida</taxon>
        <taxon>Trypanosomatidae</taxon>
        <taxon>Leishmaniinae</taxon>
        <taxon>Leishmania</taxon>
        <taxon>Leishmania guyanensis species complex</taxon>
    </lineage>
</organism>
<dbReference type="PANTHER" id="PTHR23408:SF3">
    <property type="entry name" value="METHYLMALONIC ACIDURIA TYPE A PROTEIN, MITOCHONDRIAL"/>
    <property type="match status" value="1"/>
</dbReference>
<dbReference type="PANTHER" id="PTHR23408">
    <property type="entry name" value="METHYLMALONYL-COA MUTASE"/>
    <property type="match status" value="1"/>
</dbReference>
<dbReference type="CDD" id="cd03114">
    <property type="entry name" value="MMAA-like"/>
    <property type="match status" value="1"/>
</dbReference>
<proteinExistence type="inferred from homology"/>
<dbReference type="InterPro" id="IPR027417">
    <property type="entry name" value="P-loop_NTPase"/>
</dbReference>
<name>A0A1E1INI6_LEIGU</name>
<dbReference type="AlphaFoldDB" id="A0A1E1INI6"/>
<dbReference type="GO" id="GO:0005737">
    <property type="term" value="C:cytoplasm"/>
    <property type="evidence" value="ECO:0007669"/>
    <property type="project" value="TreeGrafter"/>
</dbReference>
<evidence type="ECO:0000313" key="3">
    <source>
        <dbReference type="EMBL" id="CCM12689.1"/>
    </source>
</evidence>